<protein>
    <submittedName>
        <fullName evidence="1">Uncharacterized protein</fullName>
    </submittedName>
</protein>
<name>A0A6N2LPW5_SALVM</name>
<sequence length="79" mass="8566">MLQGSPIAEVKRDLLLLTAVRVFTGETSHASLNVKSRGISVLIRVCKLRSIRRRDETISSVGAIFAPCSMDPQGGTILK</sequence>
<accession>A0A6N2LPW5</accession>
<dbReference type="AlphaFoldDB" id="A0A6N2LPW5"/>
<organism evidence="1">
    <name type="scientific">Salix viminalis</name>
    <name type="common">Common osier</name>
    <name type="synonym">Basket willow</name>
    <dbReference type="NCBI Taxonomy" id="40686"/>
    <lineage>
        <taxon>Eukaryota</taxon>
        <taxon>Viridiplantae</taxon>
        <taxon>Streptophyta</taxon>
        <taxon>Embryophyta</taxon>
        <taxon>Tracheophyta</taxon>
        <taxon>Spermatophyta</taxon>
        <taxon>Magnoliopsida</taxon>
        <taxon>eudicotyledons</taxon>
        <taxon>Gunneridae</taxon>
        <taxon>Pentapetalae</taxon>
        <taxon>rosids</taxon>
        <taxon>fabids</taxon>
        <taxon>Malpighiales</taxon>
        <taxon>Salicaceae</taxon>
        <taxon>Saliceae</taxon>
        <taxon>Salix</taxon>
    </lineage>
</organism>
<gene>
    <name evidence="1" type="ORF">SVIM_LOCUS199532</name>
</gene>
<reference evidence="1" key="1">
    <citation type="submission" date="2019-03" db="EMBL/GenBank/DDBJ databases">
        <authorList>
            <person name="Mank J."/>
            <person name="Almeida P."/>
        </authorList>
    </citation>
    <scope>NUCLEOTIDE SEQUENCE</scope>
    <source>
        <strain evidence="1">78183</strain>
    </source>
</reference>
<dbReference type="EMBL" id="CAADRP010001291">
    <property type="protein sequence ID" value="VFU37558.1"/>
    <property type="molecule type" value="Genomic_DNA"/>
</dbReference>
<proteinExistence type="predicted"/>
<evidence type="ECO:0000313" key="1">
    <source>
        <dbReference type="EMBL" id="VFU37558.1"/>
    </source>
</evidence>